<dbReference type="GO" id="GO:0008800">
    <property type="term" value="F:beta-lactamase activity"/>
    <property type="evidence" value="ECO:0007669"/>
    <property type="project" value="UniProtKB-EC"/>
</dbReference>
<dbReference type="GO" id="GO:0046677">
    <property type="term" value="P:response to antibiotic"/>
    <property type="evidence" value="ECO:0007669"/>
    <property type="project" value="InterPro"/>
</dbReference>
<evidence type="ECO:0000256" key="1">
    <source>
        <dbReference type="ARBA" id="ARBA00001526"/>
    </source>
</evidence>
<dbReference type="PANTHER" id="PTHR35333">
    <property type="entry name" value="BETA-LACTAMASE"/>
    <property type="match status" value="1"/>
</dbReference>
<dbReference type="Proteomes" id="UP000199317">
    <property type="component" value="Unassembled WGS sequence"/>
</dbReference>
<name>A0A1H0V480_9BURK</name>
<evidence type="ECO:0000259" key="4">
    <source>
        <dbReference type="Pfam" id="PF13354"/>
    </source>
</evidence>
<gene>
    <name evidence="5" type="ORF">SAMN04489708_12362</name>
</gene>
<comment type="catalytic activity">
    <reaction evidence="1">
        <text>a beta-lactam + H2O = a substituted beta-amino acid</text>
        <dbReference type="Rhea" id="RHEA:20401"/>
        <dbReference type="ChEBI" id="CHEBI:15377"/>
        <dbReference type="ChEBI" id="CHEBI:35627"/>
        <dbReference type="ChEBI" id="CHEBI:140347"/>
        <dbReference type="EC" id="3.5.2.6"/>
    </reaction>
</comment>
<evidence type="ECO:0000313" key="5">
    <source>
        <dbReference type="EMBL" id="SDP73332.1"/>
    </source>
</evidence>
<dbReference type="InterPro" id="IPR045155">
    <property type="entry name" value="Beta-lactam_cat"/>
</dbReference>
<dbReference type="Pfam" id="PF13354">
    <property type="entry name" value="Beta-lactamase2"/>
    <property type="match status" value="1"/>
</dbReference>
<protein>
    <recommendedName>
        <fullName evidence="3">beta-lactamase</fullName>
        <ecNumber evidence="3">3.5.2.6</ecNumber>
    </recommendedName>
</protein>
<comment type="similarity">
    <text evidence="2">Belongs to the class-A beta-lactamase family.</text>
</comment>
<evidence type="ECO:0000256" key="3">
    <source>
        <dbReference type="ARBA" id="ARBA00012865"/>
    </source>
</evidence>
<dbReference type="EMBL" id="FNJL01000023">
    <property type="protein sequence ID" value="SDP73332.1"/>
    <property type="molecule type" value="Genomic_DNA"/>
</dbReference>
<evidence type="ECO:0000313" key="6">
    <source>
        <dbReference type="Proteomes" id="UP000199317"/>
    </source>
</evidence>
<dbReference type="PANTHER" id="PTHR35333:SF3">
    <property type="entry name" value="BETA-LACTAMASE-TYPE TRANSPEPTIDASE FOLD CONTAINING PROTEIN"/>
    <property type="match status" value="1"/>
</dbReference>
<dbReference type="PRINTS" id="PR00118">
    <property type="entry name" value="BLACTAMASEA"/>
</dbReference>
<dbReference type="InterPro" id="IPR000871">
    <property type="entry name" value="Beta-lactam_class-A"/>
</dbReference>
<dbReference type="EC" id="3.5.2.6" evidence="3"/>
<accession>A0A1H0V480</accession>
<organism evidence="5 6">
    <name type="scientific">Paracidovorax cattleyae</name>
    <dbReference type="NCBI Taxonomy" id="80868"/>
    <lineage>
        <taxon>Bacteria</taxon>
        <taxon>Pseudomonadati</taxon>
        <taxon>Pseudomonadota</taxon>
        <taxon>Betaproteobacteria</taxon>
        <taxon>Burkholderiales</taxon>
        <taxon>Comamonadaceae</taxon>
        <taxon>Paracidovorax</taxon>
    </lineage>
</organism>
<feature type="domain" description="Beta-lactamase class A catalytic" evidence="4">
    <location>
        <begin position="46"/>
        <end position="318"/>
    </location>
</feature>
<dbReference type="InterPro" id="IPR012338">
    <property type="entry name" value="Beta-lactam/transpept-like"/>
</dbReference>
<dbReference type="AlphaFoldDB" id="A0A1H0V480"/>
<keyword evidence="6" id="KW-1185">Reference proteome</keyword>
<proteinExistence type="inferred from homology"/>
<sequence>MLAAALPLLTALWTTTPERAQAAPDWAEALGSQVQKLERETPGQFGLYVKRLDTGETFAWQADRRWYLASSAKLPLAIAVLQEVQQGHLRLDEELRVEERDKIDGSGALVWQPVGTQHSIETLLRRMLMDSDNTAANLLIRTIGPDTFNTRAQALMGARNVGTLTSFTQVRQEVYGELHPRAKELKPMDLVRVAAAPMGPQRVQAVARALDLKTSELQAKTMEEAYDRYYARGANTATLAGYGGMLEKLVRGQLLTPPHQQMLYKDLKFDTYDAYRLEAGLPRTVRFIHKTGTQYHRACHMGVIDPQEGGARAIVVATCAEGMDEMRQAGRLFEQIGRAITRTLLKDRPTAQAAEAHTRSTSAP</sequence>
<evidence type="ECO:0000256" key="2">
    <source>
        <dbReference type="ARBA" id="ARBA00009009"/>
    </source>
</evidence>
<dbReference type="GO" id="GO:0030655">
    <property type="term" value="P:beta-lactam antibiotic catabolic process"/>
    <property type="evidence" value="ECO:0007669"/>
    <property type="project" value="InterPro"/>
</dbReference>
<dbReference type="SUPFAM" id="SSF56601">
    <property type="entry name" value="beta-lactamase/transpeptidase-like"/>
    <property type="match status" value="1"/>
</dbReference>
<reference evidence="6" key="1">
    <citation type="submission" date="2016-10" db="EMBL/GenBank/DDBJ databases">
        <authorList>
            <person name="Varghese N."/>
            <person name="Submissions S."/>
        </authorList>
    </citation>
    <scope>NUCLEOTIDE SEQUENCE [LARGE SCALE GENOMIC DNA]</scope>
    <source>
        <strain evidence="6">DSM 17101</strain>
    </source>
</reference>
<dbReference type="Gene3D" id="3.40.710.10">
    <property type="entry name" value="DD-peptidase/beta-lactamase superfamily"/>
    <property type="match status" value="1"/>
</dbReference>